<accession>A0A2D4K0Q9</accession>
<organism evidence="1">
    <name type="scientific">Micrurus paraensis</name>
    <dbReference type="NCBI Taxonomy" id="1970185"/>
    <lineage>
        <taxon>Eukaryota</taxon>
        <taxon>Metazoa</taxon>
        <taxon>Chordata</taxon>
        <taxon>Craniata</taxon>
        <taxon>Vertebrata</taxon>
        <taxon>Euteleostomi</taxon>
        <taxon>Lepidosauria</taxon>
        <taxon>Squamata</taxon>
        <taxon>Bifurcata</taxon>
        <taxon>Unidentata</taxon>
        <taxon>Episquamata</taxon>
        <taxon>Toxicofera</taxon>
        <taxon>Serpentes</taxon>
        <taxon>Colubroidea</taxon>
        <taxon>Elapidae</taxon>
        <taxon>Elapinae</taxon>
        <taxon>Micrurus</taxon>
    </lineage>
</organism>
<dbReference type="EMBL" id="IACL01025653">
    <property type="protein sequence ID" value="LAB02283.1"/>
    <property type="molecule type" value="Transcribed_RNA"/>
</dbReference>
<reference evidence="1" key="1">
    <citation type="submission" date="2017-07" db="EMBL/GenBank/DDBJ databases">
        <authorList>
            <person name="Mikheyev A."/>
            <person name="Grau M."/>
        </authorList>
    </citation>
    <scope>NUCLEOTIDE SEQUENCE</scope>
    <source>
        <tissue evidence="1">Venom_gland</tissue>
    </source>
</reference>
<sequence>MITIKWKPNLLNNVTQNNKSSNSIYLYYKYKYVKKINFMCLSSHFFKWMWSCRESFSGEEQNICSISYCFEDFKIISGSTSCFEGRVSYVPCHTVTKYKIFEAEEKSGT</sequence>
<protein>
    <submittedName>
        <fullName evidence="1">Uncharacterized protein</fullName>
    </submittedName>
</protein>
<reference evidence="1" key="2">
    <citation type="submission" date="2017-11" db="EMBL/GenBank/DDBJ databases">
        <title>Coralsnake Venomics: Analyses of Venom Gland Transcriptomes and Proteomes of Six Brazilian Taxa.</title>
        <authorList>
            <person name="Aird S.D."/>
            <person name="Jorge da Silva N."/>
            <person name="Qiu L."/>
            <person name="Villar-Briones A."/>
            <person name="Aparecida-Saddi V."/>
            <person name="Campos-Telles M.P."/>
            <person name="Grau M."/>
            <person name="Mikheyev A.S."/>
        </authorList>
    </citation>
    <scope>NUCLEOTIDE SEQUENCE</scope>
    <source>
        <tissue evidence="1">Venom_gland</tissue>
    </source>
</reference>
<dbReference type="AlphaFoldDB" id="A0A2D4K0Q9"/>
<name>A0A2D4K0Q9_9SAUR</name>
<proteinExistence type="predicted"/>
<evidence type="ECO:0000313" key="1">
    <source>
        <dbReference type="EMBL" id="LAB02283.1"/>
    </source>
</evidence>